<gene>
    <name evidence="2" type="ORF">H9931_11920</name>
</gene>
<evidence type="ECO:0000313" key="2">
    <source>
        <dbReference type="EMBL" id="HJC67396.1"/>
    </source>
</evidence>
<evidence type="ECO:0000259" key="1">
    <source>
        <dbReference type="Pfam" id="PF07615"/>
    </source>
</evidence>
<organism evidence="2 3">
    <name type="scientific">Candidatus Enterocloster excrementigallinarum</name>
    <dbReference type="NCBI Taxonomy" id="2838558"/>
    <lineage>
        <taxon>Bacteria</taxon>
        <taxon>Bacillati</taxon>
        <taxon>Bacillota</taxon>
        <taxon>Clostridia</taxon>
        <taxon>Lachnospirales</taxon>
        <taxon>Lachnospiraceae</taxon>
        <taxon>Enterocloster</taxon>
    </lineage>
</organism>
<dbReference type="InterPro" id="IPR011522">
    <property type="entry name" value="Thiamin/HMP-bd_put_YkoF"/>
</dbReference>
<dbReference type="InterPro" id="IPR029756">
    <property type="entry name" value="MTH1187/YkoF-like"/>
</dbReference>
<sequence>MSEKEKKPYVTYGSCACGCSGATKEITGCRFSLSPMTDRFVDVILGAIEKVHTDKVWSTTDKLSTIYRGKREHVLDAVKACMVHAYHEGVHMTMEATVSKGCPGDTDAESFLAEDDVLLNEPETRDIHFPVACKIALYPMGVPDYMKYIADVVNMAIDCGVYEKSSHYATILEGDVQDLFAYFDKATAYCGENLSHYILEITLSVNSPTAE</sequence>
<dbReference type="Pfam" id="PF07615">
    <property type="entry name" value="Ykof"/>
    <property type="match status" value="2"/>
</dbReference>
<dbReference type="SUPFAM" id="SSF89957">
    <property type="entry name" value="MTH1187/YkoF-like"/>
    <property type="match status" value="1"/>
</dbReference>
<dbReference type="EMBL" id="DWWB01000067">
    <property type="protein sequence ID" value="HJC67396.1"/>
    <property type="molecule type" value="Genomic_DNA"/>
</dbReference>
<protein>
    <submittedName>
        <fullName evidence="2">Ykof family thiamine-binding protein</fullName>
    </submittedName>
</protein>
<name>A0A9D2PVA6_9FIRM</name>
<dbReference type="Proteomes" id="UP000823863">
    <property type="component" value="Unassembled WGS sequence"/>
</dbReference>
<comment type="caution">
    <text evidence="2">The sequence shown here is derived from an EMBL/GenBank/DDBJ whole genome shotgun (WGS) entry which is preliminary data.</text>
</comment>
<feature type="domain" description="Thiamin/hydroxymethyl pyrimidine-binding YkoF putative" evidence="1">
    <location>
        <begin position="26"/>
        <end position="105"/>
    </location>
</feature>
<evidence type="ECO:0000313" key="3">
    <source>
        <dbReference type="Proteomes" id="UP000823863"/>
    </source>
</evidence>
<proteinExistence type="predicted"/>
<dbReference type="AlphaFoldDB" id="A0A9D2PVA6"/>
<reference evidence="2" key="2">
    <citation type="submission" date="2021-04" db="EMBL/GenBank/DDBJ databases">
        <authorList>
            <person name="Gilroy R."/>
        </authorList>
    </citation>
    <scope>NUCLEOTIDE SEQUENCE</scope>
    <source>
        <strain evidence="2">CHK198-12963</strain>
    </source>
</reference>
<dbReference type="Gene3D" id="3.30.70.930">
    <property type="match status" value="2"/>
</dbReference>
<reference evidence="2" key="1">
    <citation type="journal article" date="2021" name="PeerJ">
        <title>Extensive microbial diversity within the chicken gut microbiome revealed by metagenomics and culture.</title>
        <authorList>
            <person name="Gilroy R."/>
            <person name="Ravi A."/>
            <person name="Getino M."/>
            <person name="Pursley I."/>
            <person name="Horton D.L."/>
            <person name="Alikhan N.F."/>
            <person name="Baker D."/>
            <person name="Gharbi K."/>
            <person name="Hall N."/>
            <person name="Watson M."/>
            <person name="Adriaenssens E.M."/>
            <person name="Foster-Nyarko E."/>
            <person name="Jarju S."/>
            <person name="Secka A."/>
            <person name="Antonio M."/>
            <person name="Oren A."/>
            <person name="Chaudhuri R.R."/>
            <person name="La Ragione R."/>
            <person name="Hildebrand F."/>
            <person name="Pallen M.J."/>
        </authorList>
    </citation>
    <scope>NUCLEOTIDE SEQUENCE</scope>
    <source>
        <strain evidence="2">CHK198-12963</strain>
    </source>
</reference>
<feature type="domain" description="Thiamin/hydroxymethyl pyrimidine-binding YkoF putative" evidence="1">
    <location>
        <begin position="131"/>
        <end position="209"/>
    </location>
</feature>
<accession>A0A9D2PVA6</accession>